<proteinExistence type="predicted"/>
<dbReference type="AlphaFoldDB" id="A0A975DM55"/>
<accession>A0A975DM55</accession>
<dbReference type="EMBL" id="CP072134">
    <property type="protein sequence ID" value="QTH72966.1"/>
    <property type="molecule type" value="Genomic_DNA"/>
</dbReference>
<geneLocation type="plasmid" evidence="1 2">
    <name>unnamed4</name>
</geneLocation>
<dbReference type="KEGG" id="pxi:J5O05_17555"/>
<name>A0A975DM55_9GAMM</name>
<organism evidence="1 2">
    <name type="scientific">Pseudoalteromonas xiamenensis</name>
    <dbReference type="NCBI Taxonomy" id="882626"/>
    <lineage>
        <taxon>Bacteria</taxon>
        <taxon>Pseudomonadati</taxon>
        <taxon>Pseudomonadota</taxon>
        <taxon>Gammaproteobacteria</taxon>
        <taxon>Alteromonadales</taxon>
        <taxon>Pseudoalteromonadaceae</taxon>
        <taxon>Pseudoalteromonas</taxon>
    </lineage>
</organism>
<sequence>MQFSKKETRRIKEQFDAWLNQRGDDISLSEVFDAKTALTKELFFKHVLVHTCMHSPIFKATSTEVQPELERRLAEATETFSSSHVCKLSGEKIVERMDGAFEQKLRPSSAKKLAGTIMDIARWLDQFEKDAALILTINRYTSSPLTRNRLPLVLCTRILGLSLSF</sequence>
<reference evidence="1" key="1">
    <citation type="submission" date="2021-03" db="EMBL/GenBank/DDBJ databases">
        <title>Complete Genome of Pseudoalteromonas xiamenensis STKMTI.2, a new potential marine bacterium producing anti-Vibrio compounds.</title>
        <authorList>
            <person name="Handayani D.P."/>
            <person name="Isnansetyo A."/>
            <person name="Istiqomah I."/>
            <person name="Jumina J."/>
        </authorList>
    </citation>
    <scope>NUCLEOTIDE SEQUENCE</scope>
    <source>
        <strain evidence="1">STKMTI.2</strain>
        <plasmid evidence="1">unnamed4</plasmid>
    </source>
</reference>
<gene>
    <name evidence="1" type="ORF">J5O05_17555</name>
</gene>
<keyword evidence="1" id="KW-0614">Plasmid</keyword>
<dbReference type="RefSeq" id="WP_208844585.1">
    <property type="nucleotide sequence ID" value="NZ_CP072134.1"/>
</dbReference>
<evidence type="ECO:0000313" key="2">
    <source>
        <dbReference type="Proteomes" id="UP000664904"/>
    </source>
</evidence>
<dbReference type="Proteomes" id="UP000664904">
    <property type="component" value="Plasmid unnamed4"/>
</dbReference>
<keyword evidence="2" id="KW-1185">Reference proteome</keyword>
<protein>
    <submittedName>
        <fullName evidence="1">Uncharacterized protein</fullName>
    </submittedName>
</protein>
<evidence type="ECO:0000313" key="1">
    <source>
        <dbReference type="EMBL" id="QTH72966.1"/>
    </source>
</evidence>